<dbReference type="InterPro" id="IPR007853">
    <property type="entry name" value="Znf_DNL-typ"/>
</dbReference>
<sequence length="140" mass="15973">MLHRSWVHTERCRLGQSRRLFSNSVRRLESTGIARGDSSDPLTSEPSEPRLQLTFTCTVENCTERSTHQFTKRAYERGIVLVTCPKCKNRHLITDHIGWFKETEGTDGGQLRTVEDLVRAKGEKVTRGRLNAEGVIEFAE</sequence>
<dbReference type="GO" id="GO:0005739">
    <property type="term" value="C:mitochondrion"/>
    <property type="evidence" value="ECO:0007669"/>
    <property type="project" value="TreeGrafter"/>
</dbReference>
<evidence type="ECO:0000313" key="7">
    <source>
        <dbReference type="Proteomes" id="UP000053477"/>
    </source>
</evidence>
<evidence type="ECO:0000256" key="4">
    <source>
        <dbReference type="PROSITE-ProRule" id="PRU00834"/>
    </source>
</evidence>
<dbReference type="Pfam" id="PF05180">
    <property type="entry name" value="zf-DNL"/>
    <property type="match status" value="1"/>
</dbReference>
<keyword evidence="2 4" id="KW-0863">Zinc-finger</keyword>
<dbReference type="PANTHER" id="PTHR20922">
    <property type="entry name" value="DNL-TYPE ZINC FINGER PROTEIN"/>
    <property type="match status" value="1"/>
</dbReference>
<reference evidence="6 7" key="1">
    <citation type="submission" date="2015-04" db="EMBL/GenBank/DDBJ databases">
        <title>Complete genome sequence of Schizopora paradoxa KUC8140, a cosmopolitan wood degrader in East Asia.</title>
        <authorList>
            <consortium name="DOE Joint Genome Institute"/>
            <person name="Min B."/>
            <person name="Park H."/>
            <person name="Jang Y."/>
            <person name="Kim J.-J."/>
            <person name="Kim K.H."/>
            <person name="Pangilinan J."/>
            <person name="Lipzen A."/>
            <person name="Riley R."/>
            <person name="Grigoriev I.V."/>
            <person name="Spatafora J.W."/>
            <person name="Choi I.-G."/>
        </authorList>
    </citation>
    <scope>NUCLEOTIDE SEQUENCE [LARGE SCALE GENOMIC DNA]</scope>
    <source>
        <strain evidence="6 7">KUC8140</strain>
    </source>
</reference>
<dbReference type="STRING" id="27342.A0A0H2RQ34"/>
<keyword evidence="7" id="KW-1185">Reference proteome</keyword>
<evidence type="ECO:0000256" key="2">
    <source>
        <dbReference type="ARBA" id="ARBA00022771"/>
    </source>
</evidence>
<accession>A0A0H2RQ34</accession>
<dbReference type="AlphaFoldDB" id="A0A0H2RQ34"/>
<keyword evidence="1" id="KW-0479">Metal-binding</keyword>
<dbReference type="OrthoDB" id="512667at2759"/>
<dbReference type="FunCoup" id="A0A0H2RQ34">
    <property type="interactions" value="139"/>
</dbReference>
<dbReference type="GO" id="GO:0050821">
    <property type="term" value="P:protein stabilization"/>
    <property type="evidence" value="ECO:0007669"/>
    <property type="project" value="TreeGrafter"/>
</dbReference>
<name>A0A0H2RQ34_9AGAM</name>
<dbReference type="PROSITE" id="PS51501">
    <property type="entry name" value="ZF_DNL"/>
    <property type="match status" value="1"/>
</dbReference>
<organism evidence="6 7">
    <name type="scientific">Schizopora paradoxa</name>
    <dbReference type="NCBI Taxonomy" id="27342"/>
    <lineage>
        <taxon>Eukaryota</taxon>
        <taxon>Fungi</taxon>
        <taxon>Dikarya</taxon>
        <taxon>Basidiomycota</taxon>
        <taxon>Agaricomycotina</taxon>
        <taxon>Agaricomycetes</taxon>
        <taxon>Hymenochaetales</taxon>
        <taxon>Schizoporaceae</taxon>
        <taxon>Schizopora</taxon>
    </lineage>
</organism>
<dbReference type="GO" id="GO:0006457">
    <property type="term" value="P:protein folding"/>
    <property type="evidence" value="ECO:0007669"/>
    <property type="project" value="TreeGrafter"/>
</dbReference>
<evidence type="ECO:0000256" key="3">
    <source>
        <dbReference type="ARBA" id="ARBA00022833"/>
    </source>
</evidence>
<dbReference type="GO" id="GO:0008270">
    <property type="term" value="F:zinc ion binding"/>
    <property type="evidence" value="ECO:0007669"/>
    <property type="project" value="UniProtKB-KW"/>
</dbReference>
<keyword evidence="3" id="KW-0862">Zinc</keyword>
<dbReference type="GO" id="GO:0051087">
    <property type="term" value="F:protein-folding chaperone binding"/>
    <property type="evidence" value="ECO:0007669"/>
    <property type="project" value="TreeGrafter"/>
</dbReference>
<evidence type="ECO:0000256" key="1">
    <source>
        <dbReference type="ARBA" id="ARBA00022723"/>
    </source>
</evidence>
<proteinExistence type="predicted"/>
<dbReference type="EMBL" id="KQ085955">
    <property type="protein sequence ID" value="KLO13742.1"/>
    <property type="molecule type" value="Genomic_DNA"/>
</dbReference>
<dbReference type="Proteomes" id="UP000053477">
    <property type="component" value="Unassembled WGS sequence"/>
</dbReference>
<protein>
    <submittedName>
        <fullName evidence="6">Zf-DNL-domain-containing protein</fullName>
    </submittedName>
</protein>
<dbReference type="InParanoid" id="A0A0H2RQ34"/>
<gene>
    <name evidence="6" type="ORF">SCHPADRAFT_827530</name>
</gene>
<dbReference type="GO" id="GO:0030150">
    <property type="term" value="P:protein import into mitochondrial matrix"/>
    <property type="evidence" value="ECO:0007669"/>
    <property type="project" value="TreeGrafter"/>
</dbReference>
<dbReference type="InterPro" id="IPR024158">
    <property type="entry name" value="Mt_import_TIM15"/>
</dbReference>
<evidence type="ECO:0000259" key="5">
    <source>
        <dbReference type="PROSITE" id="PS51501"/>
    </source>
</evidence>
<evidence type="ECO:0000313" key="6">
    <source>
        <dbReference type="EMBL" id="KLO13742.1"/>
    </source>
</evidence>
<feature type="domain" description="DNL-type" evidence="5">
    <location>
        <begin position="48"/>
        <end position="140"/>
    </location>
</feature>
<dbReference type="PANTHER" id="PTHR20922:SF13">
    <property type="entry name" value="DNL-TYPE ZINC FINGER PROTEIN"/>
    <property type="match status" value="1"/>
</dbReference>